<evidence type="ECO:0000256" key="4">
    <source>
        <dbReference type="ARBA" id="ARBA00023002"/>
    </source>
</evidence>
<dbReference type="Pfam" id="PF22290">
    <property type="entry name" value="DmmA-like_N"/>
    <property type="match status" value="1"/>
</dbReference>
<keyword evidence="4" id="KW-0560">Oxidoreductase</keyword>
<evidence type="ECO:0000256" key="1">
    <source>
        <dbReference type="ARBA" id="ARBA00022630"/>
    </source>
</evidence>
<evidence type="ECO:0000256" key="2">
    <source>
        <dbReference type="ARBA" id="ARBA00022714"/>
    </source>
</evidence>
<keyword evidence="2" id="KW-0001">2Fe-2S</keyword>
<dbReference type="RefSeq" id="WP_188330548.1">
    <property type="nucleotide sequence ID" value="NZ_CP059491.1"/>
</dbReference>
<reference evidence="10" key="1">
    <citation type="submission" date="2020-07" db="EMBL/GenBank/DDBJ databases">
        <title>novel species isolated from the respiratory tract of Marmot.</title>
        <authorList>
            <person name="Zhang G."/>
        </authorList>
    </citation>
    <scope>NUCLEOTIDE SEQUENCE [LARGE SCALE GENOMIC DNA]</scope>
    <source>
        <strain evidence="10">686</strain>
    </source>
</reference>
<dbReference type="CDD" id="cd06185">
    <property type="entry name" value="PDR_like"/>
    <property type="match status" value="1"/>
</dbReference>
<dbReference type="KEGG" id="gji:H1R19_22725"/>
<dbReference type="PANTHER" id="PTHR30212">
    <property type="entry name" value="PROTEIN YIIM"/>
    <property type="match status" value="1"/>
</dbReference>
<dbReference type="PRINTS" id="PR00409">
    <property type="entry name" value="PHDIOXRDTASE"/>
</dbReference>
<keyword evidence="3" id="KW-0479">Metal-binding</keyword>
<evidence type="ECO:0000313" key="9">
    <source>
        <dbReference type="EMBL" id="QMT01585.1"/>
    </source>
</evidence>
<dbReference type="Gene3D" id="3.40.50.80">
    <property type="entry name" value="Nucleotide-binding domain of ferredoxin-NADP reductase (FNR) module"/>
    <property type="match status" value="1"/>
</dbReference>
<keyword evidence="6" id="KW-0411">Iron-sulfur</keyword>
<dbReference type="PROSITE" id="PS51085">
    <property type="entry name" value="2FE2S_FER_2"/>
    <property type="match status" value="1"/>
</dbReference>
<dbReference type="Gene3D" id="2.40.30.10">
    <property type="entry name" value="Translation factors"/>
    <property type="match status" value="1"/>
</dbReference>
<evidence type="ECO:0000256" key="5">
    <source>
        <dbReference type="ARBA" id="ARBA00023004"/>
    </source>
</evidence>
<evidence type="ECO:0000256" key="6">
    <source>
        <dbReference type="ARBA" id="ARBA00023014"/>
    </source>
</evidence>
<dbReference type="Gene3D" id="3.10.20.30">
    <property type="match status" value="1"/>
</dbReference>
<protein>
    <submittedName>
        <fullName evidence="9">Oxidoreductase</fullName>
    </submittedName>
</protein>
<dbReference type="SUPFAM" id="SSF54292">
    <property type="entry name" value="2Fe-2S ferredoxin-like"/>
    <property type="match status" value="1"/>
</dbReference>
<dbReference type="GO" id="GO:0016491">
    <property type="term" value="F:oxidoreductase activity"/>
    <property type="evidence" value="ECO:0007669"/>
    <property type="project" value="UniProtKB-KW"/>
</dbReference>
<dbReference type="InterPro" id="IPR039261">
    <property type="entry name" value="FNR_nucleotide-bd"/>
</dbReference>
<dbReference type="InterPro" id="IPR012675">
    <property type="entry name" value="Beta-grasp_dom_sf"/>
</dbReference>
<dbReference type="InterPro" id="IPR054582">
    <property type="entry name" value="DmmA-like_N"/>
</dbReference>
<keyword evidence="1" id="KW-0285">Flavoprotein</keyword>
<evidence type="ECO:0000256" key="3">
    <source>
        <dbReference type="ARBA" id="ARBA00022723"/>
    </source>
</evidence>
<sequence>MTAVMTPEQPPAHLHPAYATAPRPMRVVAVRALTADITHFRFGPVEGPPAALTAYQPGSHLILTAGEHRNAYSLTDDGMFPLTYGISVLRRGAGGGSDWLHDNLSEGSVVEVEGPRSMFAPVLEQRGALLVAGGIGVTPVLSHARALARTGRRADIVYSYRPGQGAHADDLRALAEQPQITLYEVSGTEATAQLLAERLRVQPLGTHAYACGPGSLLEAYTELAADAGWPAARVHLERFTAPDQAPGDPFTATLTSTGATIDVPAGVSLLQRLLDNGVAVPNLCRQGVCGECRIPVRRGSIEHRDFVLTDDEKAAGEAMLCCVSRGQDIEVDL</sequence>
<dbReference type="GO" id="GO:0046872">
    <property type="term" value="F:metal ion binding"/>
    <property type="evidence" value="ECO:0007669"/>
    <property type="project" value="UniProtKB-KW"/>
</dbReference>
<proteinExistence type="predicted"/>
<dbReference type="PROSITE" id="PS51384">
    <property type="entry name" value="FAD_FR"/>
    <property type="match status" value="1"/>
</dbReference>
<dbReference type="InterPro" id="IPR052353">
    <property type="entry name" value="Benzoxazolinone_Detox_Enz"/>
</dbReference>
<feature type="domain" description="FAD-binding FR-type" evidence="8">
    <location>
        <begin position="20"/>
        <end position="122"/>
    </location>
</feature>
<evidence type="ECO:0000259" key="7">
    <source>
        <dbReference type="PROSITE" id="PS51085"/>
    </source>
</evidence>
<organism evidence="9 10">
    <name type="scientific">Gordonia jinghuaiqii</name>
    <dbReference type="NCBI Taxonomy" id="2758710"/>
    <lineage>
        <taxon>Bacteria</taxon>
        <taxon>Bacillati</taxon>
        <taxon>Actinomycetota</taxon>
        <taxon>Actinomycetes</taxon>
        <taxon>Mycobacteriales</taxon>
        <taxon>Gordoniaceae</taxon>
        <taxon>Gordonia</taxon>
    </lineage>
</organism>
<evidence type="ECO:0000259" key="8">
    <source>
        <dbReference type="PROSITE" id="PS51384"/>
    </source>
</evidence>
<dbReference type="Pfam" id="PF00111">
    <property type="entry name" value="Fer2"/>
    <property type="match status" value="1"/>
</dbReference>
<feature type="domain" description="2Fe-2S ferredoxin-type" evidence="7">
    <location>
        <begin position="250"/>
        <end position="333"/>
    </location>
</feature>
<keyword evidence="10" id="KW-1185">Reference proteome</keyword>
<accession>A0A7D7LRI2</accession>
<keyword evidence="5" id="KW-0408">Iron</keyword>
<dbReference type="AlphaFoldDB" id="A0A7D7LRI2"/>
<gene>
    <name evidence="9" type="ORF">H1R19_22725</name>
</gene>
<dbReference type="Proteomes" id="UP000515663">
    <property type="component" value="Chromosome"/>
</dbReference>
<dbReference type="EMBL" id="CP059491">
    <property type="protein sequence ID" value="QMT01585.1"/>
    <property type="molecule type" value="Genomic_DNA"/>
</dbReference>
<dbReference type="PANTHER" id="PTHR30212:SF2">
    <property type="entry name" value="PROTEIN YIIM"/>
    <property type="match status" value="1"/>
</dbReference>
<dbReference type="SUPFAM" id="SSF63380">
    <property type="entry name" value="Riboflavin synthase domain-like"/>
    <property type="match status" value="1"/>
</dbReference>
<dbReference type="GO" id="GO:0051537">
    <property type="term" value="F:2 iron, 2 sulfur cluster binding"/>
    <property type="evidence" value="ECO:0007669"/>
    <property type="project" value="UniProtKB-KW"/>
</dbReference>
<dbReference type="SUPFAM" id="SSF52343">
    <property type="entry name" value="Ferredoxin reductase-like, C-terminal NADP-linked domain"/>
    <property type="match status" value="1"/>
</dbReference>
<dbReference type="InterPro" id="IPR001041">
    <property type="entry name" value="2Fe-2S_ferredoxin-type"/>
</dbReference>
<dbReference type="CDD" id="cd00207">
    <property type="entry name" value="fer2"/>
    <property type="match status" value="1"/>
</dbReference>
<dbReference type="InterPro" id="IPR017938">
    <property type="entry name" value="Riboflavin_synthase-like_b-brl"/>
</dbReference>
<dbReference type="InterPro" id="IPR036010">
    <property type="entry name" value="2Fe-2S_ferredoxin-like_sf"/>
</dbReference>
<dbReference type="InterPro" id="IPR017927">
    <property type="entry name" value="FAD-bd_FR_type"/>
</dbReference>
<evidence type="ECO:0000313" key="10">
    <source>
        <dbReference type="Proteomes" id="UP000515663"/>
    </source>
</evidence>
<name>A0A7D7LRI2_9ACTN</name>